<evidence type="ECO:0000313" key="9">
    <source>
        <dbReference type="EMBL" id="RSH91282.1"/>
    </source>
</evidence>
<evidence type="ECO:0000256" key="6">
    <source>
        <dbReference type="SAM" id="MobiDB-lite"/>
    </source>
</evidence>
<accession>A0A427YJK5</accession>
<organism evidence="9 10">
    <name type="scientific">Saitozyma podzolica</name>
    <dbReference type="NCBI Taxonomy" id="1890683"/>
    <lineage>
        <taxon>Eukaryota</taxon>
        <taxon>Fungi</taxon>
        <taxon>Dikarya</taxon>
        <taxon>Basidiomycota</taxon>
        <taxon>Agaricomycotina</taxon>
        <taxon>Tremellomycetes</taxon>
        <taxon>Tremellales</taxon>
        <taxon>Trimorphomycetaceae</taxon>
        <taxon>Saitozyma</taxon>
    </lineage>
</organism>
<dbReference type="Proteomes" id="UP000279259">
    <property type="component" value="Unassembled WGS sequence"/>
</dbReference>
<feature type="compositionally biased region" description="Low complexity" evidence="6">
    <location>
        <begin position="127"/>
        <end position="137"/>
    </location>
</feature>
<dbReference type="InterPro" id="IPR007667">
    <property type="entry name" value="Hypoxia_induced_domain"/>
</dbReference>
<dbReference type="GO" id="GO:0097250">
    <property type="term" value="P:mitochondrial respirasome assembly"/>
    <property type="evidence" value="ECO:0007669"/>
    <property type="project" value="TreeGrafter"/>
</dbReference>
<dbReference type="PANTHER" id="PTHR12297:SF3">
    <property type="entry name" value="HIG1 DOMAIN FAMILY MEMBER 1A"/>
    <property type="match status" value="1"/>
</dbReference>
<feature type="region of interest" description="Disordered" evidence="6">
    <location>
        <begin position="108"/>
        <end position="137"/>
    </location>
</feature>
<evidence type="ECO:0000256" key="7">
    <source>
        <dbReference type="SAM" id="Phobius"/>
    </source>
</evidence>
<comment type="subcellular location">
    <subcellularLocation>
        <location evidence="1">Mitochondrion membrane</location>
    </subcellularLocation>
</comment>
<keyword evidence="10" id="KW-1185">Reference proteome</keyword>
<comment type="caution">
    <text evidence="9">The sequence shown here is derived from an EMBL/GenBank/DDBJ whole genome shotgun (WGS) entry which is preliminary data.</text>
</comment>
<dbReference type="Gene3D" id="6.10.140.1320">
    <property type="match status" value="1"/>
</dbReference>
<evidence type="ECO:0000256" key="4">
    <source>
        <dbReference type="ARBA" id="ARBA00023128"/>
    </source>
</evidence>
<evidence type="ECO:0000256" key="2">
    <source>
        <dbReference type="ARBA" id="ARBA00022692"/>
    </source>
</evidence>
<dbReference type="PROSITE" id="PS51503">
    <property type="entry name" value="HIG1"/>
    <property type="match status" value="1"/>
</dbReference>
<evidence type="ECO:0000256" key="1">
    <source>
        <dbReference type="ARBA" id="ARBA00004325"/>
    </source>
</evidence>
<dbReference type="PANTHER" id="PTHR12297">
    <property type="entry name" value="HYPOXIA-INDUCBILE GENE 1 HIG1 -RELATED"/>
    <property type="match status" value="1"/>
</dbReference>
<evidence type="ECO:0000313" key="10">
    <source>
        <dbReference type="Proteomes" id="UP000279259"/>
    </source>
</evidence>
<feature type="transmembrane region" description="Helical" evidence="7">
    <location>
        <begin position="35"/>
        <end position="54"/>
    </location>
</feature>
<dbReference type="InterPro" id="IPR050355">
    <property type="entry name" value="RCF1"/>
</dbReference>
<dbReference type="AlphaFoldDB" id="A0A427YJK5"/>
<dbReference type="EMBL" id="RSCD01000008">
    <property type="protein sequence ID" value="RSH91282.1"/>
    <property type="molecule type" value="Genomic_DNA"/>
</dbReference>
<gene>
    <name evidence="9" type="primary">RCF1</name>
    <name evidence="9" type="ORF">EHS25_009581</name>
</gene>
<keyword evidence="5 7" id="KW-0472">Membrane</keyword>
<keyword evidence="4" id="KW-0496">Mitochondrion</keyword>
<evidence type="ECO:0000259" key="8">
    <source>
        <dbReference type="PROSITE" id="PS51503"/>
    </source>
</evidence>
<proteinExistence type="predicted"/>
<reference evidence="9 10" key="1">
    <citation type="submission" date="2018-11" db="EMBL/GenBank/DDBJ databases">
        <title>Genome sequence of Saitozyma podzolica DSM 27192.</title>
        <authorList>
            <person name="Aliyu H."/>
            <person name="Gorte O."/>
            <person name="Ochsenreither K."/>
        </authorList>
    </citation>
    <scope>NUCLEOTIDE SEQUENCE [LARGE SCALE GENOMIC DNA]</scope>
    <source>
        <strain evidence="9 10">DSM 27192</strain>
    </source>
</reference>
<feature type="transmembrane region" description="Helical" evidence="7">
    <location>
        <begin position="66"/>
        <end position="88"/>
    </location>
</feature>
<sequence>MTTPQQSGVDVDSDKPSKPMSFSEYIWARCKSQPLIPIGCVATVGALVGATVALRTGNRRTFNQWLRFRVIAQGATVMAMVVYGSVAFTREQQNAHYIKSQVLLGDLPPDTPWPGRKPGEGPPAPTPAQLEAQAAAEAAAKATAAEAASSAAVRDAAAYPLPKKERMRASDFARRLKEAEKLQKEEEEAKRAAA</sequence>
<dbReference type="GO" id="GO:0031966">
    <property type="term" value="C:mitochondrial membrane"/>
    <property type="evidence" value="ECO:0007669"/>
    <property type="project" value="UniProtKB-SubCell"/>
</dbReference>
<evidence type="ECO:0000256" key="3">
    <source>
        <dbReference type="ARBA" id="ARBA00022989"/>
    </source>
</evidence>
<dbReference type="OrthoDB" id="6604018at2759"/>
<keyword evidence="3 7" id="KW-1133">Transmembrane helix</keyword>
<dbReference type="Pfam" id="PF04588">
    <property type="entry name" value="HIG_1_N"/>
    <property type="match status" value="1"/>
</dbReference>
<keyword evidence="2 7" id="KW-0812">Transmembrane</keyword>
<name>A0A427YJK5_9TREE</name>
<dbReference type="STRING" id="1890683.A0A427YJK5"/>
<protein>
    <submittedName>
        <fullName evidence="9">Respiratory supercomplex factor 1, mitochondrial</fullName>
    </submittedName>
</protein>
<feature type="domain" description="HIG1" evidence="8">
    <location>
        <begin position="3"/>
        <end position="98"/>
    </location>
</feature>
<evidence type="ECO:0000256" key="5">
    <source>
        <dbReference type="ARBA" id="ARBA00023136"/>
    </source>
</evidence>